<evidence type="ECO:0008006" key="3">
    <source>
        <dbReference type="Google" id="ProtNLM"/>
    </source>
</evidence>
<evidence type="ECO:0000313" key="1">
    <source>
        <dbReference type="EMBL" id="KAK4730439.1"/>
    </source>
</evidence>
<dbReference type="AlphaFoldDB" id="A0AAV9LZM1"/>
<reference evidence="1 2" key="1">
    <citation type="submission" date="2023-10" db="EMBL/GenBank/DDBJ databases">
        <title>Genome-Wide Identification Analysis in wild type Solanum Pinnatisectum Reveals Some Genes Defensing Phytophthora Infestans.</title>
        <authorList>
            <person name="Sun C."/>
        </authorList>
    </citation>
    <scope>NUCLEOTIDE SEQUENCE [LARGE SCALE GENOMIC DNA]</scope>
    <source>
        <strain evidence="1">LQN</strain>
        <tissue evidence="1">Leaf</tissue>
    </source>
</reference>
<keyword evidence="2" id="KW-1185">Reference proteome</keyword>
<dbReference type="Gene3D" id="3.60.10.10">
    <property type="entry name" value="Endonuclease/exonuclease/phosphatase"/>
    <property type="match status" value="1"/>
</dbReference>
<organism evidence="1 2">
    <name type="scientific">Solanum pinnatisectum</name>
    <name type="common">tansyleaf nightshade</name>
    <dbReference type="NCBI Taxonomy" id="50273"/>
    <lineage>
        <taxon>Eukaryota</taxon>
        <taxon>Viridiplantae</taxon>
        <taxon>Streptophyta</taxon>
        <taxon>Embryophyta</taxon>
        <taxon>Tracheophyta</taxon>
        <taxon>Spermatophyta</taxon>
        <taxon>Magnoliopsida</taxon>
        <taxon>eudicotyledons</taxon>
        <taxon>Gunneridae</taxon>
        <taxon>Pentapetalae</taxon>
        <taxon>asterids</taxon>
        <taxon>lamiids</taxon>
        <taxon>Solanales</taxon>
        <taxon>Solanaceae</taxon>
        <taxon>Solanoideae</taxon>
        <taxon>Solaneae</taxon>
        <taxon>Solanum</taxon>
    </lineage>
</organism>
<gene>
    <name evidence="1" type="ORF">R3W88_023427</name>
</gene>
<comment type="caution">
    <text evidence="1">The sequence shown here is derived from an EMBL/GenBank/DDBJ whole genome shotgun (WGS) entry which is preliminary data.</text>
</comment>
<sequence length="171" mass="20139">MIDKILFWNIKSVKSQNAFERVIELHRRHHYSYIALIFWDDSCEEEGSSDTTQQLTMNFKISGTQDRFDVTTVYARCSALERLELWEDLECMTSQSCPWLVGGDFNTIVDDSEKLGGLPLEDAELSKSNVDLKRFMKIEEEFWKQKAGMRWFKDGDKNTKFFHAYVNGRRK</sequence>
<name>A0AAV9LZM1_9SOLN</name>
<dbReference type="InterPro" id="IPR036691">
    <property type="entry name" value="Endo/exonu/phosph_ase_sf"/>
</dbReference>
<dbReference type="Proteomes" id="UP001311915">
    <property type="component" value="Unassembled WGS sequence"/>
</dbReference>
<dbReference type="SUPFAM" id="SSF56219">
    <property type="entry name" value="DNase I-like"/>
    <property type="match status" value="1"/>
</dbReference>
<accession>A0AAV9LZM1</accession>
<protein>
    <recommendedName>
        <fullName evidence="3">Endonuclease/exonuclease/phosphatase domain-containing protein</fullName>
    </recommendedName>
</protein>
<dbReference type="EMBL" id="JAWPEI010000003">
    <property type="protein sequence ID" value="KAK4730439.1"/>
    <property type="molecule type" value="Genomic_DNA"/>
</dbReference>
<evidence type="ECO:0000313" key="2">
    <source>
        <dbReference type="Proteomes" id="UP001311915"/>
    </source>
</evidence>
<proteinExistence type="predicted"/>